<evidence type="ECO:0000313" key="1">
    <source>
        <dbReference type="EMBL" id="MCQ4080503.1"/>
    </source>
</evidence>
<dbReference type="Proteomes" id="UP001057702">
    <property type="component" value="Unassembled WGS sequence"/>
</dbReference>
<evidence type="ECO:0000313" key="2">
    <source>
        <dbReference type="Proteomes" id="UP001057702"/>
    </source>
</evidence>
<keyword evidence="2" id="KW-1185">Reference proteome</keyword>
<accession>A0ABT1PS57</accession>
<reference evidence="1" key="1">
    <citation type="submission" date="2022-06" db="EMBL/GenBank/DDBJ databases">
        <title>Draft genome sequence of Streptomyces sp. RB6PN25 isolated from peat swamp forest in Thailand.</title>
        <authorList>
            <person name="Duangmal K."/>
            <person name="Klaysubun C."/>
        </authorList>
    </citation>
    <scope>NUCLEOTIDE SEQUENCE</scope>
    <source>
        <strain evidence="1">RB6PN25</strain>
    </source>
</reference>
<organism evidence="1 2">
    <name type="scientific">Streptomyces humicola</name>
    <dbReference type="NCBI Taxonomy" id="2953240"/>
    <lineage>
        <taxon>Bacteria</taxon>
        <taxon>Bacillati</taxon>
        <taxon>Actinomycetota</taxon>
        <taxon>Actinomycetes</taxon>
        <taxon>Kitasatosporales</taxon>
        <taxon>Streptomycetaceae</taxon>
        <taxon>Streptomyces</taxon>
    </lineage>
</organism>
<sequence length="106" mass="11460">MLDCVPLLDAVDQLAGRYRSLPQSRLRRAAAVGLALARELSAEAQRLEHPDAPVRQMPDDGMFVIAEQIAVSGHDLAAALAAHPDRQGQDVLDRALRRVAETAAEL</sequence>
<gene>
    <name evidence="1" type="ORF">NGB36_07780</name>
</gene>
<comment type="caution">
    <text evidence="1">The sequence shown here is derived from an EMBL/GenBank/DDBJ whole genome shotgun (WGS) entry which is preliminary data.</text>
</comment>
<name>A0ABT1PS57_9ACTN</name>
<protein>
    <submittedName>
        <fullName evidence="1">Uncharacterized protein</fullName>
    </submittedName>
</protein>
<dbReference type="EMBL" id="JANFNG010000004">
    <property type="protein sequence ID" value="MCQ4080503.1"/>
    <property type="molecule type" value="Genomic_DNA"/>
</dbReference>
<proteinExistence type="predicted"/>